<name>A0A0C9XXC3_9AGAR</name>
<proteinExistence type="predicted"/>
<evidence type="ECO:0000313" key="1">
    <source>
        <dbReference type="EMBL" id="KIK06274.1"/>
    </source>
</evidence>
<sequence length="53" mass="6247">MDVARIYTASNHLWSSQFFICPCPCIPHSRLLALSTAEPLRWREFLRQRKTKA</sequence>
<keyword evidence="2" id="KW-1185">Reference proteome</keyword>
<dbReference type="AlphaFoldDB" id="A0A0C9XXC3"/>
<reference evidence="1 2" key="1">
    <citation type="submission" date="2014-04" db="EMBL/GenBank/DDBJ databases">
        <authorList>
            <consortium name="DOE Joint Genome Institute"/>
            <person name="Kuo A."/>
            <person name="Kohler A."/>
            <person name="Nagy L.G."/>
            <person name="Floudas D."/>
            <person name="Copeland A."/>
            <person name="Barry K.W."/>
            <person name="Cichocki N."/>
            <person name="Veneault-Fourrey C."/>
            <person name="LaButti K."/>
            <person name="Lindquist E.A."/>
            <person name="Lipzen A."/>
            <person name="Lundell T."/>
            <person name="Morin E."/>
            <person name="Murat C."/>
            <person name="Sun H."/>
            <person name="Tunlid A."/>
            <person name="Henrissat B."/>
            <person name="Grigoriev I.V."/>
            <person name="Hibbett D.S."/>
            <person name="Martin F."/>
            <person name="Nordberg H.P."/>
            <person name="Cantor M.N."/>
            <person name="Hua S.X."/>
        </authorList>
    </citation>
    <scope>NUCLEOTIDE SEQUENCE [LARGE SCALE GENOMIC DNA]</scope>
    <source>
        <strain evidence="1 2">LaAM-08-1</strain>
    </source>
</reference>
<protein>
    <submittedName>
        <fullName evidence="1">Uncharacterized protein</fullName>
    </submittedName>
</protein>
<gene>
    <name evidence="1" type="ORF">K443DRAFT_289889</name>
</gene>
<dbReference type="HOGENOM" id="CLU_3069028_0_0_1"/>
<dbReference type="EMBL" id="KN838554">
    <property type="protein sequence ID" value="KIK06274.1"/>
    <property type="molecule type" value="Genomic_DNA"/>
</dbReference>
<dbReference type="Proteomes" id="UP000054477">
    <property type="component" value="Unassembled WGS sequence"/>
</dbReference>
<reference evidence="2" key="2">
    <citation type="submission" date="2015-01" db="EMBL/GenBank/DDBJ databases">
        <title>Evolutionary Origins and Diversification of the Mycorrhizal Mutualists.</title>
        <authorList>
            <consortium name="DOE Joint Genome Institute"/>
            <consortium name="Mycorrhizal Genomics Consortium"/>
            <person name="Kohler A."/>
            <person name="Kuo A."/>
            <person name="Nagy L.G."/>
            <person name="Floudas D."/>
            <person name="Copeland A."/>
            <person name="Barry K.W."/>
            <person name="Cichocki N."/>
            <person name="Veneault-Fourrey C."/>
            <person name="LaButti K."/>
            <person name="Lindquist E.A."/>
            <person name="Lipzen A."/>
            <person name="Lundell T."/>
            <person name="Morin E."/>
            <person name="Murat C."/>
            <person name="Riley R."/>
            <person name="Ohm R."/>
            <person name="Sun H."/>
            <person name="Tunlid A."/>
            <person name="Henrissat B."/>
            <person name="Grigoriev I.V."/>
            <person name="Hibbett D.S."/>
            <person name="Martin F."/>
        </authorList>
    </citation>
    <scope>NUCLEOTIDE SEQUENCE [LARGE SCALE GENOMIC DNA]</scope>
    <source>
        <strain evidence="2">LaAM-08-1</strain>
    </source>
</reference>
<evidence type="ECO:0000313" key="2">
    <source>
        <dbReference type="Proteomes" id="UP000054477"/>
    </source>
</evidence>
<organism evidence="1 2">
    <name type="scientific">Laccaria amethystina LaAM-08-1</name>
    <dbReference type="NCBI Taxonomy" id="1095629"/>
    <lineage>
        <taxon>Eukaryota</taxon>
        <taxon>Fungi</taxon>
        <taxon>Dikarya</taxon>
        <taxon>Basidiomycota</taxon>
        <taxon>Agaricomycotina</taxon>
        <taxon>Agaricomycetes</taxon>
        <taxon>Agaricomycetidae</taxon>
        <taxon>Agaricales</taxon>
        <taxon>Agaricineae</taxon>
        <taxon>Hydnangiaceae</taxon>
        <taxon>Laccaria</taxon>
    </lineage>
</organism>
<accession>A0A0C9XXC3</accession>